<proteinExistence type="predicted"/>
<comment type="caution">
    <text evidence="2">The sequence shown here is derived from an EMBL/GenBank/DDBJ whole genome shotgun (WGS) entry which is preliminary data.</text>
</comment>
<name>A0A351RBX4_9PROT</name>
<dbReference type="Proteomes" id="UP000264313">
    <property type="component" value="Unassembled WGS sequence"/>
</dbReference>
<dbReference type="EMBL" id="DNAA01000202">
    <property type="protein sequence ID" value="HBA09545.1"/>
    <property type="molecule type" value="Genomic_DNA"/>
</dbReference>
<reference evidence="2 3" key="1">
    <citation type="journal article" date="2018" name="Nat. Biotechnol.">
        <title>A standardized bacterial taxonomy based on genome phylogeny substantially revises the tree of life.</title>
        <authorList>
            <person name="Parks D.H."/>
            <person name="Chuvochina M."/>
            <person name="Waite D.W."/>
            <person name="Rinke C."/>
            <person name="Skarshewski A."/>
            <person name="Chaumeil P.A."/>
            <person name="Hugenholtz P."/>
        </authorList>
    </citation>
    <scope>NUCLEOTIDE SEQUENCE [LARGE SCALE GENOMIC DNA]</scope>
    <source>
        <strain evidence="2">UBA9958</strain>
    </source>
</reference>
<dbReference type="AlphaFoldDB" id="A0A351RBX4"/>
<accession>A0A351RBX4</accession>
<feature type="transmembrane region" description="Helical" evidence="1">
    <location>
        <begin position="32"/>
        <end position="54"/>
    </location>
</feature>
<feature type="non-terminal residue" evidence="2">
    <location>
        <position position="55"/>
    </location>
</feature>
<evidence type="ECO:0000256" key="1">
    <source>
        <dbReference type="SAM" id="Phobius"/>
    </source>
</evidence>
<gene>
    <name evidence="2" type="ORF">DCW48_08300</name>
</gene>
<keyword evidence="1" id="KW-1133">Transmembrane helix</keyword>
<sequence>MNTVTQVLNNSLTPQISDRLSKNFTRHLKERVIEFILMLAAFSAVLTTAAIMGIL</sequence>
<evidence type="ECO:0000313" key="3">
    <source>
        <dbReference type="Proteomes" id="UP000264313"/>
    </source>
</evidence>
<organism evidence="2 3">
    <name type="scientific">Methylotenera mobilis</name>
    <dbReference type="NCBI Taxonomy" id="359408"/>
    <lineage>
        <taxon>Bacteria</taxon>
        <taxon>Pseudomonadati</taxon>
        <taxon>Pseudomonadota</taxon>
        <taxon>Betaproteobacteria</taxon>
        <taxon>Nitrosomonadales</taxon>
        <taxon>Methylophilaceae</taxon>
        <taxon>Methylotenera</taxon>
    </lineage>
</organism>
<keyword evidence="1" id="KW-0472">Membrane</keyword>
<keyword evidence="1" id="KW-0812">Transmembrane</keyword>
<protein>
    <submittedName>
        <fullName evidence="2">Phosphate ABC transporter permease subunit PstC</fullName>
    </submittedName>
</protein>
<evidence type="ECO:0000313" key="2">
    <source>
        <dbReference type="EMBL" id="HBA09545.1"/>
    </source>
</evidence>